<dbReference type="Proteomes" id="UP000530670">
    <property type="component" value="Unassembled WGS sequence"/>
</dbReference>
<evidence type="ECO:0000313" key="2">
    <source>
        <dbReference type="Proteomes" id="UP000530670"/>
    </source>
</evidence>
<dbReference type="AlphaFoldDB" id="A0A8H5R4P6"/>
<gene>
    <name evidence="1" type="ORF">FTJAE_9656</name>
</gene>
<sequence length="178" mass="20581">MSNPVNHIHLVAEKVRHLRINIDRSEVFIIDNLEFKRNLKIHLSAIASQFRKKSKGFLEAWFVQEEAFDRSWPGILADVTQFTEPCADYLTDTRYGYADLAFRNWGPIDPDDRPDRPNKASTFFISAEHHTVALLKNKRCMMTVRPDCSIRPYELLFGVMNTLHGNPARMISRNMASS</sequence>
<proteinExistence type="predicted"/>
<reference evidence="1 2" key="1">
    <citation type="submission" date="2020-05" db="EMBL/GenBank/DDBJ databases">
        <title>Identification and distribution of gene clusters putatively required for synthesis of sphingolipid metabolism inhibitors in phylogenetically diverse species of the filamentous fungus Fusarium.</title>
        <authorList>
            <person name="Kim H.-S."/>
            <person name="Busman M."/>
            <person name="Brown D.W."/>
            <person name="Divon H."/>
            <person name="Uhlig S."/>
            <person name="Proctor R.H."/>
        </authorList>
    </citation>
    <scope>NUCLEOTIDE SEQUENCE [LARGE SCALE GENOMIC DNA]</scope>
    <source>
        <strain evidence="1 2">NRRL 66243</strain>
    </source>
</reference>
<dbReference type="EMBL" id="JAAQRI010000219">
    <property type="protein sequence ID" value="KAF5626490.1"/>
    <property type="molecule type" value="Genomic_DNA"/>
</dbReference>
<name>A0A8H5R4P6_9HYPO</name>
<dbReference type="GeneID" id="59308868"/>
<dbReference type="RefSeq" id="XP_037203295.1">
    <property type="nucleotide sequence ID" value="XM_037356598.1"/>
</dbReference>
<dbReference type="OrthoDB" id="5099051at2759"/>
<evidence type="ECO:0000313" key="1">
    <source>
        <dbReference type="EMBL" id="KAF5626490.1"/>
    </source>
</evidence>
<keyword evidence="2" id="KW-1185">Reference proteome</keyword>
<protein>
    <submittedName>
        <fullName evidence="1">Uncharacterized protein</fullName>
    </submittedName>
</protein>
<organism evidence="1 2">
    <name type="scientific">Fusarium tjaetaba</name>
    <dbReference type="NCBI Taxonomy" id="1567544"/>
    <lineage>
        <taxon>Eukaryota</taxon>
        <taxon>Fungi</taxon>
        <taxon>Dikarya</taxon>
        <taxon>Ascomycota</taxon>
        <taxon>Pezizomycotina</taxon>
        <taxon>Sordariomycetes</taxon>
        <taxon>Hypocreomycetidae</taxon>
        <taxon>Hypocreales</taxon>
        <taxon>Nectriaceae</taxon>
        <taxon>Fusarium</taxon>
        <taxon>Fusarium fujikuroi species complex</taxon>
    </lineage>
</organism>
<accession>A0A8H5R4P6</accession>
<comment type="caution">
    <text evidence="1">The sequence shown here is derived from an EMBL/GenBank/DDBJ whole genome shotgun (WGS) entry which is preliminary data.</text>
</comment>